<keyword evidence="1" id="KW-0472">Membrane</keyword>
<reference evidence="2" key="1">
    <citation type="journal article" date="2012" name="PLoS ONE">
        <title>Gene sets for utilization of primary and secondary nutrition supplies in the distal gut of endangered iberian lynx.</title>
        <authorList>
            <person name="Alcaide M."/>
            <person name="Messina E."/>
            <person name="Richter M."/>
            <person name="Bargiela R."/>
            <person name="Peplies J."/>
            <person name="Huws S.A."/>
            <person name="Newbold C.J."/>
            <person name="Golyshin P.N."/>
            <person name="Simon M.A."/>
            <person name="Lopez G."/>
            <person name="Yakimov M.M."/>
            <person name="Ferrer M."/>
        </authorList>
    </citation>
    <scope>NUCLEOTIDE SEQUENCE</scope>
</reference>
<organism evidence="2">
    <name type="scientific">gut metagenome</name>
    <dbReference type="NCBI Taxonomy" id="749906"/>
    <lineage>
        <taxon>unclassified sequences</taxon>
        <taxon>metagenomes</taxon>
        <taxon>organismal metagenomes</taxon>
    </lineage>
</organism>
<evidence type="ECO:0000313" key="2">
    <source>
        <dbReference type="EMBL" id="EJX05065.1"/>
    </source>
</evidence>
<keyword evidence="1" id="KW-0812">Transmembrane</keyword>
<sequence>MKKIIYFLVCLFSTSIFAYMAYESWNLLQESFTNLHNIMWTLGAIGWGVITFNIITNAYSWTKALCK</sequence>
<keyword evidence="1" id="KW-1133">Transmembrane helix</keyword>
<comment type="caution">
    <text evidence="2">The sequence shown here is derived from an EMBL/GenBank/DDBJ whole genome shotgun (WGS) entry which is preliminary data.</text>
</comment>
<feature type="transmembrane region" description="Helical" evidence="1">
    <location>
        <begin position="5"/>
        <end position="22"/>
    </location>
</feature>
<protein>
    <submittedName>
        <fullName evidence="2">Membrane protein</fullName>
    </submittedName>
</protein>
<name>J9GWQ4_9ZZZZ</name>
<gene>
    <name evidence="2" type="ORF">EVA_06827</name>
</gene>
<dbReference type="EMBL" id="AMCI01001592">
    <property type="protein sequence ID" value="EJX05065.1"/>
    <property type="molecule type" value="Genomic_DNA"/>
</dbReference>
<dbReference type="AlphaFoldDB" id="J9GWQ4"/>
<feature type="transmembrane region" description="Helical" evidence="1">
    <location>
        <begin position="38"/>
        <end position="59"/>
    </location>
</feature>
<evidence type="ECO:0000256" key="1">
    <source>
        <dbReference type="SAM" id="Phobius"/>
    </source>
</evidence>
<proteinExistence type="predicted"/>
<accession>J9GWQ4</accession>